<comment type="caution">
    <text evidence="4">The sequence shown here is derived from an EMBL/GenBank/DDBJ whole genome shotgun (WGS) entry which is preliminary data.</text>
</comment>
<evidence type="ECO:0000256" key="1">
    <source>
        <dbReference type="ARBA" id="ARBA00023125"/>
    </source>
</evidence>
<evidence type="ECO:0000256" key="2">
    <source>
        <dbReference type="PROSITE-ProRule" id="PRU00335"/>
    </source>
</evidence>
<dbReference type="EMBL" id="QUSL01000040">
    <property type="protein sequence ID" value="RGD78964.1"/>
    <property type="molecule type" value="Genomic_DNA"/>
</dbReference>
<dbReference type="GeneID" id="78230242"/>
<dbReference type="PANTHER" id="PTHR43479">
    <property type="entry name" value="ACREF/ENVCD OPERON REPRESSOR-RELATED"/>
    <property type="match status" value="1"/>
</dbReference>
<feature type="domain" description="HTH tetR-type" evidence="3">
    <location>
        <begin position="12"/>
        <end position="72"/>
    </location>
</feature>
<evidence type="ECO:0000313" key="4">
    <source>
        <dbReference type="EMBL" id="RGD78964.1"/>
    </source>
</evidence>
<protein>
    <submittedName>
        <fullName evidence="4">TetR/AcrR family transcriptional regulator</fullName>
    </submittedName>
</protein>
<evidence type="ECO:0000313" key="5">
    <source>
        <dbReference type="Proteomes" id="UP000261032"/>
    </source>
</evidence>
<reference evidence="4 5" key="1">
    <citation type="submission" date="2018-08" db="EMBL/GenBank/DDBJ databases">
        <title>A genome reference for cultivated species of the human gut microbiota.</title>
        <authorList>
            <person name="Zou Y."/>
            <person name="Xue W."/>
            <person name="Luo G."/>
        </authorList>
    </citation>
    <scope>NUCLEOTIDE SEQUENCE [LARGE SCALE GENOMIC DNA]</scope>
    <source>
        <strain evidence="4 5">OM06-4</strain>
    </source>
</reference>
<dbReference type="InterPro" id="IPR050624">
    <property type="entry name" value="HTH-type_Tx_Regulator"/>
</dbReference>
<dbReference type="GO" id="GO:0003677">
    <property type="term" value="F:DNA binding"/>
    <property type="evidence" value="ECO:0007669"/>
    <property type="project" value="UniProtKB-UniRule"/>
</dbReference>
<dbReference type="PROSITE" id="PS50977">
    <property type="entry name" value="HTH_TETR_2"/>
    <property type="match status" value="1"/>
</dbReference>
<dbReference type="SUPFAM" id="SSF46689">
    <property type="entry name" value="Homeodomain-like"/>
    <property type="match status" value="1"/>
</dbReference>
<dbReference type="Pfam" id="PF14278">
    <property type="entry name" value="TetR_C_8"/>
    <property type="match status" value="1"/>
</dbReference>
<gene>
    <name evidence="4" type="ORF">DXB93_16560</name>
</gene>
<evidence type="ECO:0000259" key="3">
    <source>
        <dbReference type="PROSITE" id="PS50977"/>
    </source>
</evidence>
<accession>A0A3E3E9E1</accession>
<dbReference type="AlphaFoldDB" id="A0A3E3E9E1"/>
<proteinExistence type="predicted"/>
<name>A0A3E3E9E1_9FIRM</name>
<keyword evidence="1 2" id="KW-0238">DNA-binding</keyword>
<organism evidence="4 5">
    <name type="scientific">Thomasclavelia ramosa</name>
    <dbReference type="NCBI Taxonomy" id="1547"/>
    <lineage>
        <taxon>Bacteria</taxon>
        <taxon>Bacillati</taxon>
        <taxon>Bacillota</taxon>
        <taxon>Erysipelotrichia</taxon>
        <taxon>Erysipelotrichales</taxon>
        <taxon>Coprobacillaceae</taxon>
        <taxon>Thomasclavelia</taxon>
    </lineage>
</organism>
<dbReference type="Gene3D" id="1.10.357.10">
    <property type="entry name" value="Tetracycline Repressor, domain 2"/>
    <property type="match status" value="1"/>
</dbReference>
<dbReference type="InterPro" id="IPR039532">
    <property type="entry name" value="TetR_C_Firmicutes"/>
</dbReference>
<sequence length="195" mass="23256">MKRESQNDLRYIKTESLIQNTFKAMLLEMDYSQITIRKLVERAQINRKTFYLHYQNLDDLLVNQQISILSNFFKTLPDKWNVDDLEKFIRKLFLFLANASNVDNKIMSIQGHLTFCKSPSDYIREQMFNYLKSYDNFSKCQDYEANIFVSYLYGSFIMIYSQWIIDGRKIPVENMIQFITKLISKGLSESQLLLQ</sequence>
<dbReference type="Proteomes" id="UP000261032">
    <property type="component" value="Unassembled WGS sequence"/>
</dbReference>
<dbReference type="RefSeq" id="WP_008789398.1">
    <property type="nucleotide sequence ID" value="NZ_JAQEEX010000070.1"/>
</dbReference>
<dbReference type="PANTHER" id="PTHR43479:SF7">
    <property type="entry name" value="TETR-FAMILY TRANSCRIPTIONAL REGULATOR"/>
    <property type="match status" value="1"/>
</dbReference>
<dbReference type="InterPro" id="IPR001647">
    <property type="entry name" value="HTH_TetR"/>
</dbReference>
<dbReference type="InterPro" id="IPR009057">
    <property type="entry name" value="Homeodomain-like_sf"/>
</dbReference>
<feature type="DNA-binding region" description="H-T-H motif" evidence="2">
    <location>
        <begin position="35"/>
        <end position="54"/>
    </location>
</feature>